<comment type="caution">
    <text evidence="2">The sequence shown here is derived from an EMBL/GenBank/DDBJ whole genome shotgun (WGS) entry which is preliminary data.</text>
</comment>
<feature type="transmembrane region" description="Helical" evidence="1">
    <location>
        <begin position="142"/>
        <end position="162"/>
    </location>
</feature>
<keyword evidence="1" id="KW-1133">Transmembrane helix</keyword>
<accession>A0ABS1IXU6</accession>
<feature type="transmembrane region" description="Helical" evidence="1">
    <location>
        <begin position="168"/>
        <end position="191"/>
    </location>
</feature>
<feature type="transmembrane region" description="Helical" evidence="1">
    <location>
        <begin position="109"/>
        <end position="130"/>
    </location>
</feature>
<evidence type="ECO:0000256" key="1">
    <source>
        <dbReference type="SAM" id="Phobius"/>
    </source>
</evidence>
<keyword evidence="3" id="KW-1185">Reference proteome</keyword>
<dbReference type="Pfam" id="PF04854">
    <property type="entry name" value="DUF624"/>
    <property type="match status" value="1"/>
</dbReference>
<dbReference type="Proteomes" id="UP000604730">
    <property type="component" value="Unassembled WGS sequence"/>
</dbReference>
<name>A0ABS1IXU6_9FIRM</name>
<feature type="transmembrane region" description="Helical" evidence="1">
    <location>
        <begin position="76"/>
        <end position="97"/>
    </location>
</feature>
<proteinExistence type="predicted"/>
<evidence type="ECO:0000313" key="3">
    <source>
        <dbReference type="Proteomes" id="UP000604730"/>
    </source>
</evidence>
<dbReference type="InterPro" id="IPR006938">
    <property type="entry name" value="DUF624"/>
</dbReference>
<protein>
    <submittedName>
        <fullName evidence="2">YesL family protein</fullName>
    </submittedName>
</protein>
<keyword evidence="1" id="KW-0472">Membrane</keyword>
<evidence type="ECO:0000313" key="2">
    <source>
        <dbReference type="EMBL" id="MBK5896716.1"/>
    </source>
</evidence>
<reference evidence="2 3" key="1">
    <citation type="submission" date="2021-01" db="EMBL/GenBank/DDBJ databases">
        <title>Isolation and description of Catonella massiliensis sp. nov., a novel Catonella species, isolated from a stable periodontitis subject.</title>
        <authorList>
            <person name="Antezack A."/>
            <person name="Boxberger M."/>
            <person name="La Scola B."/>
            <person name="Monnet-Corti V."/>
        </authorList>
    </citation>
    <scope>NUCLEOTIDE SEQUENCE [LARGE SCALE GENOMIC DNA]</scope>
    <source>
        <strain evidence="2 3">Marseille-Q4567</strain>
    </source>
</reference>
<keyword evidence="1" id="KW-0812">Transmembrane</keyword>
<dbReference type="EMBL" id="JAEPRJ010000001">
    <property type="protein sequence ID" value="MBK5896716.1"/>
    <property type="molecule type" value="Genomic_DNA"/>
</dbReference>
<organism evidence="2 3">
    <name type="scientific">Catonella massiliensis</name>
    <dbReference type="NCBI Taxonomy" id="2799636"/>
    <lineage>
        <taxon>Bacteria</taxon>
        <taxon>Bacillati</taxon>
        <taxon>Bacillota</taxon>
        <taxon>Clostridia</taxon>
        <taxon>Lachnospirales</taxon>
        <taxon>Lachnospiraceae</taxon>
        <taxon>Catonella</taxon>
    </lineage>
</organism>
<feature type="transmembrane region" description="Helical" evidence="1">
    <location>
        <begin position="22"/>
        <end position="47"/>
    </location>
</feature>
<gene>
    <name evidence="2" type="ORF">JJN12_02800</name>
</gene>
<dbReference type="RefSeq" id="WP_208428274.1">
    <property type="nucleotide sequence ID" value="NZ_JAEPRJ010000001.1"/>
</dbReference>
<sequence>MGNLFNMNNFFFRFMGKLFDTVALSIVYVLVCIPIVTIGPATSALYYSTVKSIRRDRSYPIKEFFKAFKRDFKQSFIVGLILVVVGLILYVDVKFAINYIKNSLTYMRYLYIVIGIVMSFIAIYIFPLISRFSLKLSGLFRLSFYLAIRHLLTTVVSIILLFGSFVLVYISAGLAMLFIPVTVNLLISIMMEKVLQKCMGMVQTDGENENKDEWYLE</sequence>